<reference evidence="1" key="1">
    <citation type="journal article" date="2023" name="G3 (Bethesda)">
        <title>A reference genome for the long-term kleptoplast-retaining sea slug Elysia crispata morphotype clarki.</title>
        <authorList>
            <person name="Eastman K.E."/>
            <person name="Pendleton A.L."/>
            <person name="Shaikh M.A."/>
            <person name="Suttiyut T."/>
            <person name="Ogas R."/>
            <person name="Tomko P."/>
            <person name="Gavelis G."/>
            <person name="Widhalm J.R."/>
            <person name="Wisecaver J.H."/>
        </authorList>
    </citation>
    <scope>NUCLEOTIDE SEQUENCE</scope>
    <source>
        <strain evidence="1">ECLA1</strain>
    </source>
</reference>
<keyword evidence="2" id="KW-1185">Reference proteome</keyword>
<evidence type="ECO:0000313" key="1">
    <source>
        <dbReference type="EMBL" id="KAK3802564.1"/>
    </source>
</evidence>
<name>A0AAE1BAQ3_9GAST</name>
<dbReference type="Proteomes" id="UP001283361">
    <property type="component" value="Unassembled WGS sequence"/>
</dbReference>
<gene>
    <name evidence="1" type="ORF">RRG08_033223</name>
</gene>
<organism evidence="1 2">
    <name type="scientific">Elysia crispata</name>
    <name type="common">lettuce slug</name>
    <dbReference type="NCBI Taxonomy" id="231223"/>
    <lineage>
        <taxon>Eukaryota</taxon>
        <taxon>Metazoa</taxon>
        <taxon>Spiralia</taxon>
        <taxon>Lophotrochozoa</taxon>
        <taxon>Mollusca</taxon>
        <taxon>Gastropoda</taxon>
        <taxon>Heterobranchia</taxon>
        <taxon>Euthyneura</taxon>
        <taxon>Panpulmonata</taxon>
        <taxon>Sacoglossa</taxon>
        <taxon>Placobranchoidea</taxon>
        <taxon>Plakobranchidae</taxon>
        <taxon>Elysia</taxon>
    </lineage>
</organism>
<dbReference type="AlphaFoldDB" id="A0AAE1BAQ3"/>
<evidence type="ECO:0000313" key="2">
    <source>
        <dbReference type="Proteomes" id="UP001283361"/>
    </source>
</evidence>
<comment type="caution">
    <text evidence="1">The sequence shown here is derived from an EMBL/GenBank/DDBJ whole genome shotgun (WGS) entry which is preliminary data.</text>
</comment>
<protein>
    <submittedName>
        <fullName evidence="1">Uncharacterized protein</fullName>
    </submittedName>
</protein>
<accession>A0AAE1BAQ3</accession>
<proteinExistence type="predicted"/>
<dbReference type="EMBL" id="JAWDGP010000228">
    <property type="protein sequence ID" value="KAK3802564.1"/>
    <property type="molecule type" value="Genomic_DNA"/>
</dbReference>
<sequence length="66" mass="7625">MRSIEPSNEAVCPVGQQTKAREMPENIRVAFDGDVLLMINKSERDLTFMLKPRHKKMGRGLHQFQI</sequence>